<sequence length="86" mass="10033">MEKTEEKKERFVFKDLGDELLIYDSQSDNAHFLNGTAKLVFELIQKNCSFDEIEEEIRKKFKVSDDKNVASEIKKTCEDLKTKGLL</sequence>
<organism evidence="1 2">
    <name type="scientific">Candidatus Schekmanbacteria bacterium RIFCSPLOWO2_12_FULL_38_15</name>
    <dbReference type="NCBI Taxonomy" id="1817883"/>
    <lineage>
        <taxon>Bacteria</taxon>
        <taxon>Candidatus Schekmaniibacteriota</taxon>
    </lineage>
</organism>
<dbReference type="Gene3D" id="1.10.10.1150">
    <property type="entry name" value="Coenzyme PQQ synthesis protein D (PqqD)"/>
    <property type="match status" value="1"/>
</dbReference>
<dbReference type="AlphaFoldDB" id="A0A1F7SN75"/>
<dbReference type="Pfam" id="PF05402">
    <property type="entry name" value="PqqD"/>
    <property type="match status" value="1"/>
</dbReference>
<evidence type="ECO:0000313" key="1">
    <source>
        <dbReference type="EMBL" id="OGL55232.1"/>
    </source>
</evidence>
<comment type="caution">
    <text evidence="1">The sequence shown here is derived from an EMBL/GenBank/DDBJ whole genome shotgun (WGS) entry which is preliminary data.</text>
</comment>
<evidence type="ECO:0008006" key="3">
    <source>
        <dbReference type="Google" id="ProtNLM"/>
    </source>
</evidence>
<dbReference type="Proteomes" id="UP000178082">
    <property type="component" value="Unassembled WGS sequence"/>
</dbReference>
<accession>A0A1F7SN75</accession>
<name>A0A1F7SN75_9BACT</name>
<gene>
    <name evidence="1" type="ORF">A3G31_09695</name>
</gene>
<reference evidence="1 2" key="1">
    <citation type="journal article" date="2016" name="Nat. Commun.">
        <title>Thousands of microbial genomes shed light on interconnected biogeochemical processes in an aquifer system.</title>
        <authorList>
            <person name="Anantharaman K."/>
            <person name="Brown C.T."/>
            <person name="Hug L.A."/>
            <person name="Sharon I."/>
            <person name="Castelle C.J."/>
            <person name="Probst A.J."/>
            <person name="Thomas B.C."/>
            <person name="Singh A."/>
            <person name="Wilkins M.J."/>
            <person name="Karaoz U."/>
            <person name="Brodie E.L."/>
            <person name="Williams K.H."/>
            <person name="Hubbard S.S."/>
            <person name="Banfield J.F."/>
        </authorList>
    </citation>
    <scope>NUCLEOTIDE SEQUENCE [LARGE SCALE GENOMIC DNA]</scope>
</reference>
<dbReference type="EMBL" id="MGDI01000003">
    <property type="protein sequence ID" value="OGL55232.1"/>
    <property type="molecule type" value="Genomic_DNA"/>
</dbReference>
<proteinExistence type="predicted"/>
<dbReference type="InterPro" id="IPR041881">
    <property type="entry name" value="PqqD_sf"/>
</dbReference>
<evidence type="ECO:0000313" key="2">
    <source>
        <dbReference type="Proteomes" id="UP000178082"/>
    </source>
</evidence>
<dbReference type="STRING" id="1817883.A3G31_09695"/>
<dbReference type="InterPro" id="IPR008792">
    <property type="entry name" value="PQQD"/>
</dbReference>
<protein>
    <recommendedName>
        <fullName evidence="3">PqqD family protein</fullName>
    </recommendedName>
</protein>